<gene>
    <name evidence="2" type="primary">orf90</name>
</gene>
<dbReference type="AlphaFoldDB" id="A0A088S6W7"/>
<dbReference type="Gene3D" id="3.10.28.10">
    <property type="entry name" value="Homing endonucleases"/>
    <property type="match status" value="1"/>
</dbReference>
<evidence type="ECO:0000259" key="1">
    <source>
        <dbReference type="Pfam" id="PF03161"/>
    </source>
</evidence>
<feature type="domain" description="Homing endonuclease LAGLIDADG" evidence="1">
    <location>
        <begin position="1"/>
        <end position="43"/>
    </location>
</feature>
<geneLocation type="mitochondrion" evidence="2"/>
<dbReference type="InterPro" id="IPR004860">
    <property type="entry name" value="LAGLIDADG_dom"/>
</dbReference>
<dbReference type="InterPro" id="IPR027434">
    <property type="entry name" value="Homing_endonucl"/>
</dbReference>
<sequence length="58" mass="6684">MNDGSKQGDGLHLNVYAFSPEDVDRLINVLSTKFALKCYIPLKMVNQEFMCLKNQKNY</sequence>
<keyword evidence="2" id="KW-0255">Endonuclease</keyword>
<reference evidence="2" key="1">
    <citation type="submission" date="2014-08" db="EMBL/GenBank/DDBJ databases">
        <title>Complete mtDNA Sequence of the Mucoralean Fusion Parasite Parasitella parasitica.</title>
        <authorList>
            <person name="Ellenberger S."/>
            <person name="Burmester A."/>
            <person name="Wostemeyer J."/>
        </authorList>
    </citation>
    <scope>NUCLEOTIDE SEQUENCE</scope>
    <source>
        <strain evidence="2">CBS 412.66</strain>
    </source>
</reference>
<dbReference type="GeneID" id="20466190"/>
<keyword evidence="2" id="KW-0540">Nuclease</keyword>
<dbReference type="GO" id="GO:0004519">
    <property type="term" value="F:endonuclease activity"/>
    <property type="evidence" value="ECO:0007669"/>
    <property type="project" value="UniProtKB-KW"/>
</dbReference>
<proteinExistence type="predicted"/>
<protein>
    <submittedName>
        <fullName evidence="2">LAGLIDADG endonuclease</fullName>
    </submittedName>
</protein>
<organism evidence="2">
    <name type="scientific">Parasitella parasitica</name>
    <dbReference type="NCBI Taxonomy" id="35722"/>
    <lineage>
        <taxon>Eukaryota</taxon>
        <taxon>Fungi</taxon>
        <taxon>Fungi incertae sedis</taxon>
        <taxon>Mucoromycota</taxon>
        <taxon>Mucoromycotina</taxon>
        <taxon>Mucoromycetes</taxon>
        <taxon>Mucorales</taxon>
        <taxon>Mucorineae</taxon>
        <taxon>Mucoraceae</taxon>
        <taxon>Parasitella</taxon>
    </lineage>
</organism>
<dbReference type="EMBL" id="KM382275">
    <property type="protein sequence ID" value="AIO05739.1"/>
    <property type="molecule type" value="Genomic_DNA"/>
</dbReference>
<name>A0A088S6W7_9FUNG</name>
<evidence type="ECO:0000313" key="2">
    <source>
        <dbReference type="EMBL" id="AIO05739.1"/>
    </source>
</evidence>
<dbReference type="Pfam" id="PF03161">
    <property type="entry name" value="LAGLIDADG_2"/>
    <property type="match status" value="1"/>
</dbReference>
<dbReference type="RefSeq" id="YP_009059689.1">
    <property type="nucleotide sequence ID" value="NC_024944.1"/>
</dbReference>
<accession>A0A088S6W7</accession>
<keyword evidence="2" id="KW-0378">Hydrolase</keyword>
<keyword evidence="2" id="KW-0496">Mitochondrion</keyword>
<dbReference type="SUPFAM" id="SSF55608">
    <property type="entry name" value="Homing endonucleases"/>
    <property type="match status" value="1"/>
</dbReference>